<keyword evidence="1" id="KW-0732">Signal</keyword>
<sequence>MKTNQVVVLSAIFCGLWPWMAVAAERQWTSKAGTKVEAELIQQNGDVVTLKMQNGREIQVKASDLSEADQAFLEGQKSQTAEVVSGSQKRLPVLASGEGKGLHALYRGDDYVARVSKSGSMKIHPIVDGKVNEKWFISIDVDIYEQQANDREKFWFESFEDYAQAAENPSQVRFVGTRRGGTTCEVIYGFEKNAVTTWFRADPSQELQSKDNMVYRVRHFVGKTTDMDASEKFSKRCRVKQEMIDGNKRKYNFWETLKFGGESKEIEIDGPMLGKHKMVFKRGGSEAVKFSPYQYGESPLSGGFAIYMYKPDPTTKDRDAEKVTITIK</sequence>
<proteinExistence type="predicted"/>
<dbReference type="Proteomes" id="UP001424741">
    <property type="component" value="Unassembled WGS sequence"/>
</dbReference>
<dbReference type="Gene3D" id="2.30.30.700">
    <property type="entry name" value="SLA1 homology domain 1"/>
    <property type="match status" value="1"/>
</dbReference>
<dbReference type="Pfam" id="PF03983">
    <property type="entry name" value="SHD1"/>
    <property type="match status" value="1"/>
</dbReference>
<feature type="signal peptide" evidence="1">
    <location>
        <begin position="1"/>
        <end position="23"/>
    </location>
</feature>
<protein>
    <recommendedName>
        <fullName evidence="2">SLA1 homology domain-containing protein</fullName>
    </recommendedName>
</protein>
<name>A0ABP9V224_9BACT</name>
<evidence type="ECO:0000256" key="1">
    <source>
        <dbReference type="SAM" id="SignalP"/>
    </source>
</evidence>
<evidence type="ECO:0000313" key="4">
    <source>
        <dbReference type="Proteomes" id="UP001424741"/>
    </source>
</evidence>
<comment type="caution">
    <text evidence="3">The sequence shown here is derived from an EMBL/GenBank/DDBJ whole genome shotgun (WGS) entry which is preliminary data.</text>
</comment>
<accession>A0ABP9V224</accession>
<feature type="domain" description="SLA1 homology" evidence="2">
    <location>
        <begin position="25"/>
        <end position="77"/>
    </location>
</feature>
<organism evidence="3 4">
    <name type="scientific">Rubritalea halochordaticola</name>
    <dbReference type="NCBI Taxonomy" id="714537"/>
    <lineage>
        <taxon>Bacteria</taxon>
        <taxon>Pseudomonadati</taxon>
        <taxon>Verrucomicrobiota</taxon>
        <taxon>Verrucomicrobiia</taxon>
        <taxon>Verrucomicrobiales</taxon>
        <taxon>Rubritaleaceae</taxon>
        <taxon>Rubritalea</taxon>
    </lineage>
</organism>
<evidence type="ECO:0000259" key="2">
    <source>
        <dbReference type="Pfam" id="PF03983"/>
    </source>
</evidence>
<feature type="chain" id="PRO_5045594521" description="SLA1 homology domain-containing protein" evidence="1">
    <location>
        <begin position="24"/>
        <end position="328"/>
    </location>
</feature>
<gene>
    <name evidence="3" type="ORF">Rhal01_01522</name>
</gene>
<reference evidence="3 4" key="1">
    <citation type="submission" date="2024-02" db="EMBL/GenBank/DDBJ databases">
        <title>Rubritalea halochordaticola NBRC 107102.</title>
        <authorList>
            <person name="Ichikawa N."/>
            <person name="Katano-Makiyama Y."/>
            <person name="Hidaka K."/>
        </authorList>
    </citation>
    <scope>NUCLEOTIDE SEQUENCE [LARGE SCALE GENOMIC DNA]</scope>
    <source>
        <strain evidence="3 4">NBRC 107102</strain>
    </source>
</reference>
<evidence type="ECO:0000313" key="3">
    <source>
        <dbReference type="EMBL" id="GAA5495347.1"/>
    </source>
</evidence>
<dbReference type="EMBL" id="BAABRL010000004">
    <property type="protein sequence ID" value="GAA5495347.1"/>
    <property type="molecule type" value="Genomic_DNA"/>
</dbReference>
<dbReference type="InterPro" id="IPR007131">
    <property type="entry name" value="SHD1"/>
</dbReference>
<keyword evidence="4" id="KW-1185">Reference proteome</keyword>
<dbReference type="RefSeq" id="WP_346188159.1">
    <property type="nucleotide sequence ID" value="NZ_BAABRL010000004.1"/>
</dbReference>